<evidence type="ECO:0000256" key="3">
    <source>
        <dbReference type="ARBA" id="ARBA00023125"/>
    </source>
</evidence>
<feature type="compositionally biased region" description="Low complexity" evidence="6">
    <location>
        <begin position="1900"/>
        <end position="1916"/>
    </location>
</feature>
<evidence type="ECO:0000259" key="7">
    <source>
        <dbReference type="Pfam" id="PF04182"/>
    </source>
</evidence>
<dbReference type="Pfam" id="PF24101">
    <property type="entry name" value="WHD_GTF3C1"/>
    <property type="match status" value="1"/>
</dbReference>
<evidence type="ECO:0000256" key="5">
    <source>
        <dbReference type="ARBA" id="ARBA00023242"/>
    </source>
</evidence>
<dbReference type="EMBL" id="VWYW01000466">
    <property type="protein sequence ID" value="NXF10122.1"/>
    <property type="molecule type" value="Genomic_DNA"/>
</dbReference>
<feature type="compositionally biased region" description="Polar residues" evidence="6">
    <location>
        <begin position="720"/>
        <end position="734"/>
    </location>
</feature>
<feature type="non-terminal residue" evidence="10">
    <location>
        <position position="2134"/>
    </location>
</feature>
<reference evidence="10 11" key="1">
    <citation type="submission" date="2019-09" db="EMBL/GenBank/DDBJ databases">
        <title>Bird 10,000 Genomes (B10K) Project - Family phase.</title>
        <authorList>
            <person name="Zhang G."/>
        </authorList>
    </citation>
    <scope>NUCLEOTIDE SEQUENCE [LARGE SCALE GENOMIC DNA]</scope>
    <source>
        <strain evidence="10">B10K-CU-031-20</strain>
    </source>
</reference>
<feature type="region of interest" description="Disordered" evidence="6">
    <location>
        <begin position="459"/>
        <end position="581"/>
    </location>
</feature>
<feature type="domain" description="B-block binding subunit of TFIIIC" evidence="7">
    <location>
        <begin position="174"/>
        <end position="249"/>
    </location>
</feature>
<feature type="compositionally biased region" description="Basic and acidic residues" evidence="6">
    <location>
        <begin position="1835"/>
        <end position="1870"/>
    </location>
</feature>
<feature type="compositionally biased region" description="Low complexity" evidence="6">
    <location>
        <begin position="1924"/>
        <end position="1935"/>
    </location>
</feature>
<evidence type="ECO:0000256" key="1">
    <source>
        <dbReference type="ARBA" id="ARBA00004123"/>
    </source>
</evidence>
<dbReference type="InterPro" id="IPR007309">
    <property type="entry name" value="TFIIIC_Bblock-bd"/>
</dbReference>
<feature type="region of interest" description="Disordered" evidence="6">
    <location>
        <begin position="1185"/>
        <end position="1229"/>
    </location>
</feature>
<evidence type="ECO:0000259" key="8">
    <source>
        <dbReference type="Pfam" id="PF23704"/>
    </source>
</evidence>
<feature type="non-terminal residue" evidence="10">
    <location>
        <position position="1"/>
    </location>
</feature>
<feature type="region of interest" description="Disordered" evidence="6">
    <location>
        <begin position="720"/>
        <end position="774"/>
    </location>
</feature>
<dbReference type="GO" id="GO:0042791">
    <property type="term" value="P:5S class rRNA transcription by RNA polymerase III"/>
    <property type="evidence" value="ECO:0007669"/>
    <property type="project" value="TreeGrafter"/>
</dbReference>
<organism evidence="10 11">
    <name type="scientific">Smithornis capensis</name>
    <dbReference type="NCBI Taxonomy" id="363769"/>
    <lineage>
        <taxon>Eukaryota</taxon>
        <taxon>Metazoa</taxon>
        <taxon>Chordata</taxon>
        <taxon>Craniata</taxon>
        <taxon>Vertebrata</taxon>
        <taxon>Euteleostomi</taxon>
        <taxon>Archelosauria</taxon>
        <taxon>Archosauria</taxon>
        <taxon>Dinosauria</taxon>
        <taxon>Saurischia</taxon>
        <taxon>Theropoda</taxon>
        <taxon>Coelurosauria</taxon>
        <taxon>Aves</taxon>
        <taxon>Neognathae</taxon>
        <taxon>Neoaves</taxon>
        <taxon>Telluraves</taxon>
        <taxon>Australaves</taxon>
        <taxon>Passeriformes</taxon>
        <taxon>Eurylaimidae</taxon>
        <taxon>Smithornis</taxon>
    </lineage>
</organism>
<feature type="compositionally biased region" description="Basic and acidic residues" evidence="6">
    <location>
        <begin position="1941"/>
        <end position="1961"/>
    </location>
</feature>
<feature type="compositionally biased region" description="Polar residues" evidence="6">
    <location>
        <begin position="556"/>
        <end position="576"/>
    </location>
</feature>
<feature type="region of interest" description="Disordered" evidence="6">
    <location>
        <begin position="1600"/>
        <end position="1620"/>
    </location>
</feature>
<keyword evidence="11" id="KW-1185">Reference proteome</keyword>
<dbReference type="Pfam" id="PF23704">
    <property type="entry name" value="WHD_GTF3C1_N"/>
    <property type="match status" value="1"/>
</dbReference>
<comment type="caution">
    <text evidence="10">The sequence shown here is derived from an EMBL/GenBank/DDBJ whole genome shotgun (WGS) entry which is preliminary data.</text>
</comment>
<dbReference type="Pfam" id="PF04182">
    <property type="entry name" value="B-block_TFIIIC"/>
    <property type="match status" value="1"/>
</dbReference>
<evidence type="ECO:0000259" key="9">
    <source>
        <dbReference type="Pfam" id="PF24101"/>
    </source>
</evidence>
<feature type="compositionally biased region" description="Basic residues" evidence="6">
    <location>
        <begin position="1200"/>
        <end position="1214"/>
    </location>
</feature>
<proteinExistence type="predicted"/>
<name>A0A7K8QZT3_9PASS</name>
<feature type="region of interest" description="Disordered" evidence="6">
    <location>
        <begin position="1900"/>
        <end position="1984"/>
    </location>
</feature>
<feature type="compositionally biased region" description="Polar residues" evidence="6">
    <location>
        <begin position="1968"/>
        <end position="1984"/>
    </location>
</feature>
<dbReference type="InterPro" id="IPR044210">
    <property type="entry name" value="Tfc3-like"/>
</dbReference>
<keyword evidence="4" id="KW-0804">Transcription</keyword>
<dbReference type="InterPro" id="IPR056428">
    <property type="entry name" value="WH_GTF3C1"/>
</dbReference>
<evidence type="ECO:0000313" key="10">
    <source>
        <dbReference type="EMBL" id="NXF10122.1"/>
    </source>
</evidence>
<gene>
    <name evidence="10" type="primary">Gtf3c1</name>
    <name evidence="10" type="ORF">SMICAP_R01895</name>
</gene>
<evidence type="ECO:0000256" key="6">
    <source>
        <dbReference type="SAM" id="MobiDB-lite"/>
    </source>
</evidence>
<keyword evidence="5" id="KW-0539">Nucleus</keyword>
<dbReference type="PANTHER" id="PTHR15180:SF1">
    <property type="entry name" value="GENERAL TRANSCRIPTION FACTOR 3C POLYPEPTIDE 1"/>
    <property type="match status" value="1"/>
</dbReference>
<dbReference type="Proteomes" id="UP000567624">
    <property type="component" value="Unassembled WGS sequence"/>
</dbReference>
<dbReference type="GO" id="GO:0000127">
    <property type="term" value="C:transcription factor TFIIIC complex"/>
    <property type="evidence" value="ECO:0007669"/>
    <property type="project" value="InterPro"/>
</dbReference>
<dbReference type="GO" id="GO:0006384">
    <property type="term" value="P:transcription initiation at RNA polymerase III promoter"/>
    <property type="evidence" value="ECO:0007669"/>
    <property type="project" value="InterPro"/>
</dbReference>
<feature type="domain" description="General transcription factor 3C polypeptide 1 winged-helix" evidence="8">
    <location>
        <begin position="5"/>
        <end position="60"/>
    </location>
</feature>
<feature type="compositionally biased region" description="Acidic residues" evidence="6">
    <location>
        <begin position="474"/>
        <end position="491"/>
    </location>
</feature>
<sequence>MEALWALLDEVALEGLDGITAAALWHRLAARSPPFPLPLQPDTQQLLWAALSAQPDLRFYLLPRPRPPLRLHGRYEEIDLETGILETKRDPAASDDIYPVHMILDNKDGIQGSCQYFKERVDITDQIRRKDLQPCYTYKEAVEKWGEKLVIVASQDQRYRALIGWEGDPDLKLPDFSYCILERLGRARWQGELQRDLHSGAFKVDAGKLHYHRRVLDRNGLITLQSHVIRLPSGAQQHSILLLLTRFHVDRRSKYDILMEKLSSMLSARSNQMETLGNLREELGLCERTFKRLYQYMMNAGLAKVVSVPLQDIHPSGGPYKTKKGTDVMVRCLKLLKEFRKKMEDYHDDDEEDIITKAVQPVDIVCERDMLTQAYELIESRGTKGISQAEIRLAMNVGKLEARMLCRLLDRYKVVKGFMEDEGRQRTTKYVSHMFAEESDLNRQFEREKARSEQLATVTLALVPEDSPAVEEVSPGEDEALVSESDNEEEGKDGKKRGKGQKASSGSLPKLSLQDDAHQSTPAKGSKPTGVKSQGKKLPPLQILEDPDELPDNAAGESSTLETLKQEPNLSSCPQSTEEDGDVAVVEEVRLEEPKKACGQRKEKRCRAAAVERPHETYRLLKRRNLIVEAVRNLQLIESLFTLQKMVMDQEKQEGVSTKCCKKSIVRLVQKLAREGLLRLYRTTVIQDGISKKVEFVVHPSVSPSDPLVKSAIEQVRFRISNSSTANRQTPTSQDHGEEENLGQEAVPDSGEKQDSSCKADNSRARKTDEKMGVTQLKNYHPVTVPGLGRSLGFLPKMPRLRMVHMFLWYLIYGHPLSGTQQKGGSDGEKAEELDENATIIEAQPDGTLEIVTTSVNPEVSAQDTEAELSNQRVYVDDTSWMRYIPPVPVHREFGFGWALVSDILLCLPLSVFVQIVQVSYKVEGLEDFLNDPVKKHTLIRFLPRSVRQQLLYKRRYIFSVIENLQRLCYMGLLQFGPTEKFQDKDQVFVYMKRNAMIVDTTICDLHYNLAQSSRPFERRLYVLSSLQDVENFWFDLQCVCLNTPLGVVRCPRAKRTNLQGEETALDVEMEQESAVNKHNLERKCAMLEYTTGSREVVDDGSIPGDGLGAAGLDSSFYGHLKRNWIWTSYIINKTRKENTVSENGLTARLQTFLTKHPLPLSTGGNKINILGEAKVGSQSLVQKEECVEMSREPTQDRTKRVRGGKSQKRKRLRKDVGKKTKKKKKEEECADKSKRLRYHDEADQSALLRMTRLRVTWTVQEDSLLMLCRIASHVLNAKVKGPFVPWQVVRDIMHSSFEESLDKTSHSVGRRARYIVRNPQTYLNYKVCLAEVYQDKALIDDFMNRENNYEDPQVCAKEFKEFVERLKEKFSSTLGNPKLEIPDTLQELFSRFRVLAIGEDTNQGTKEDNLSSIYDIHFLVLQNLIQSTLALSDNQMESCQSFQTFRLYQEYQDDILGKAFLEYQKRSLVNRRRVNHTLGPKKSRALPFVPMSYQLSQSYYRVFTWRFPSTICTESFQFLEKLKDAEQSDQPDTFSFKEQESSSAEGMVAFPMDGPGGQCVAMLSLFSLGLVSVNVRIPEQIIVVDSTMVENEVIKSLGKEGLEDDDEDDEELDDNSGGKRRIEVKARQASHTNYLLMRGYYAPGIVSTRNLSPSDNIVVNSCQVKVRLRCSPSPGRLHCPVPSVLDNMAVGISCLPETFTRLIKIQEENYEVDKFVQECTEGFGYTPRDAAAALEIRETIEATSHFGICKAELSKRFCSYEEVEAGRTRTLQQYIEDLIEMQQVLEVGGHSVRLVAVVFAKPWLLHSVCLKDRPEDADQPSADSAVPEVPQQPRKREGCLGEEEQLGKDTECVGEEPPRKRPRTDHDALESGTALENDTVLESGTALEERRAWDAAVTEPGTAQAAGTGQEAAGPLGQQAQHPAGLPEPAPEAGNVATHKGQDEPCSEDRELKEENKELSTEPEQDPSASGQDSDLPCSQENTGVSQDRAVTVFCRACEDICFLGRPWRIVDGTLNKPVCKGMLEAVLLHVMSRPGLTQPTLLQHYSGVLQPVAVLEILQGLESLGCIRRFYMKKPSPVSLFSQPVVEEQLNNPKLSETPTIYYEPTIDCTLRLGRVFPSEVNWNKWVQIIPV</sequence>
<comment type="subcellular location">
    <subcellularLocation>
        <location evidence="1">Nucleus</location>
    </subcellularLocation>
</comment>
<feature type="region of interest" description="Disordered" evidence="6">
    <location>
        <begin position="1815"/>
        <end position="1886"/>
    </location>
</feature>
<dbReference type="GO" id="GO:0005634">
    <property type="term" value="C:nucleus"/>
    <property type="evidence" value="ECO:0007669"/>
    <property type="project" value="UniProtKB-SubCell"/>
</dbReference>
<feature type="domain" description="GTF3C1 extended winged-helix" evidence="9">
    <location>
        <begin position="615"/>
        <end position="723"/>
    </location>
</feature>
<keyword evidence="2" id="KW-0597">Phosphoprotein</keyword>
<dbReference type="InterPro" id="IPR035625">
    <property type="entry name" value="Tfc3-like_eWH"/>
</dbReference>
<evidence type="ECO:0000256" key="2">
    <source>
        <dbReference type="ARBA" id="ARBA00022553"/>
    </source>
</evidence>
<feature type="compositionally biased region" description="Acidic residues" evidence="6">
    <location>
        <begin position="1603"/>
        <end position="1615"/>
    </location>
</feature>
<keyword evidence="3" id="KW-0238">DNA-binding</keyword>
<dbReference type="GO" id="GO:0003677">
    <property type="term" value="F:DNA binding"/>
    <property type="evidence" value="ECO:0007669"/>
    <property type="project" value="UniProtKB-KW"/>
</dbReference>
<protein>
    <submittedName>
        <fullName evidence="10">TF3C1 factor</fullName>
    </submittedName>
</protein>
<dbReference type="InterPro" id="IPR056467">
    <property type="entry name" value="eWH_GTF3C1"/>
</dbReference>
<accession>A0A7K8QZT3</accession>
<dbReference type="PANTHER" id="PTHR15180">
    <property type="entry name" value="GENERAL TRANSCRIPTION FACTOR 3C POLYPEPTIDE 1"/>
    <property type="match status" value="1"/>
</dbReference>
<dbReference type="CDD" id="cd16169">
    <property type="entry name" value="Tau138_eWH"/>
    <property type="match status" value="1"/>
</dbReference>
<feature type="compositionally biased region" description="Basic and acidic residues" evidence="6">
    <location>
        <begin position="1185"/>
        <end position="1199"/>
    </location>
</feature>
<feature type="compositionally biased region" description="Basic and acidic residues" evidence="6">
    <location>
        <begin position="750"/>
        <end position="772"/>
    </location>
</feature>
<evidence type="ECO:0000313" key="11">
    <source>
        <dbReference type="Proteomes" id="UP000567624"/>
    </source>
</evidence>
<evidence type="ECO:0000256" key="4">
    <source>
        <dbReference type="ARBA" id="ARBA00023163"/>
    </source>
</evidence>